<protein>
    <recommendedName>
        <fullName evidence="3">DUF3617 family protein</fullName>
    </recommendedName>
</protein>
<dbReference type="InterPro" id="IPR022061">
    <property type="entry name" value="DUF3617"/>
</dbReference>
<dbReference type="PROSITE" id="PS51257">
    <property type="entry name" value="PROKAR_LIPOPROTEIN"/>
    <property type="match status" value="1"/>
</dbReference>
<sequence length="167" mass="17040">MHKSFIVALGTIALAGCGEAPAAKQEAAVPAKPVAGTYEVTATVKSLVSTDKSPLPTFAKVGEVTKTVGCVGSDGAPAPELLAAKGDVCQVKDPYTRNGRMNVTLDCRRKGQGQVLAMLDGAYTAEGFTGTVTANSVFTGSGDYKMVQDIVAKKTADQCTAAAVPKA</sequence>
<dbReference type="RefSeq" id="WP_029941499.1">
    <property type="nucleotide sequence ID" value="NZ_BSOO01000002.1"/>
</dbReference>
<gene>
    <name evidence="1" type="ORF">GCM10007925_02260</name>
</gene>
<name>A0ABQ5Z3D7_9SPHN</name>
<accession>A0ABQ5Z3D7</accession>
<comment type="caution">
    <text evidence="1">The sequence shown here is derived from an EMBL/GenBank/DDBJ whole genome shotgun (WGS) entry which is preliminary data.</text>
</comment>
<dbReference type="EMBL" id="BSOO01000002">
    <property type="protein sequence ID" value="GLR46515.1"/>
    <property type="molecule type" value="Genomic_DNA"/>
</dbReference>
<evidence type="ECO:0000313" key="2">
    <source>
        <dbReference type="Proteomes" id="UP001156703"/>
    </source>
</evidence>
<keyword evidence="2" id="KW-1185">Reference proteome</keyword>
<dbReference type="Pfam" id="PF12276">
    <property type="entry name" value="DUF3617"/>
    <property type="match status" value="1"/>
</dbReference>
<proteinExistence type="predicted"/>
<reference evidence="2" key="1">
    <citation type="journal article" date="2019" name="Int. J. Syst. Evol. Microbiol.">
        <title>The Global Catalogue of Microorganisms (GCM) 10K type strain sequencing project: providing services to taxonomists for standard genome sequencing and annotation.</title>
        <authorList>
            <consortium name="The Broad Institute Genomics Platform"/>
            <consortium name="The Broad Institute Genome Sequencing Center for Infectious Disease"/>
            <person name="Wu L."/>
            <person name="Ma J."/>
        </authorList>
    </citation>
    <scope>NUCLEOTIDE SEQUENCE [LARGE SCALE GENOMIC DNA]</scope>
    <source>
        <strain evidence="2">NBRC 102146</strain>
    </source>
</reference>
<evidence type="ECO:0008006" key="3">
    <source>
        <dbReference type="Google" id="ProtNLM"/>
    </source>
</evidence>
<evidence type="ECO:0000313" key="1">
    <source>
        <dbReference type="EMBL" id="GLR46515.1"/>
    </source>
</evidence>
<dbReference type="Proteomes" id="UP001156703">
    <property type="component" value="Unassembled WGS sequence"/>
</dbReference>
<organism evidence="1 2">
    <name type="scientific">Sphingomonas astaxanthinifaciens DSM 22298</name>
    <dbReference type="NCBI Taxonomy" id="1123267"/>
    <lineage>
        <taxon>Bacteria</taxon>
        <taxon>Pseudomonadati</taxon>
        <taxon>Pseudomonadota</taxon>
        <taxon>Alphaproteobacteria</taxon>
        <taxon>Sphingomonadales</taxon>
        <taxon>Sphingomonadaceae</taxon>
        <taxon>Sphingomonas</taxon>
    </lineage>
</organism>